<dbReference type="EMBL" id="PP750867">
    <property type="protein sequence ID" value="XBM95093.1"/>
    <property type="molecule type" value="Genomic_DNA"/>
</dbReference>
<name>A0AAU7GZR4_9CAUD</name>
<sequence>MTTLHTVPDLDALPEGAIIEDNEGDGGVSLGNGTFEVVGFRDPVYSSFFAFPVQLVSPPNPCAEVTTREQSLRTIAELDALPNGSVIVGVDAVPPTFFKQAGHWINPTKRIGTTQNVQAFVHARRWGFRVAHRPA</sequence>
<accession>A0AAU7GZR4</accession>
<organism evidence="1">
    <name type="scientific">Streptomyces phage Kamino</name>
    <dbReference type="NCBI Taxonomy" id="3158857"/>
    <lineage>
        <taxon>Viruses</taxon>
        <taxon>Duplodnaviria</taxon>
        <taxon>Heunggongvirae</taxon>
        <taxon>Uroviricota</taxon>
        <taxon>Caudoviricetes</taxon>
    </lineage>
</organism>
<protein>
    <recommendedName>
        <fullName evidence="2">Tail terminator</fullName>
    </recommendedName>
</protein>
<evidence type="ECO:0000313" key="1">
    <source>
        <dbReference type="EMBL" id="XBM95093.1"/>
    </source>
</evidence>
<proteinExistence type="predicted"/>
<evidence type="ECO:0008006" key="2">
    <source>
        <dbReference type="Google" id="ProtNLM"/>
    </source>
</evidence>
<gene>
    <name evidence="1" type="ORF">Kamino_00057</name>
</gene>
<reference evidence="1" key="1">
    <citation type="submission" date="2024-05" db="EMBL/GenBank/DDBJ databases">
        <title>Isolation and characterization of the new Streptomyces phages Kamino, Geonosis, Abafar and Scarif infecting a broad range of host species.</title>
        <authorList>
            <person name="Rackow B."/>
            <person name="Rolland C."/>
            <person name="Mohnen I."/>
            <person name="Wittmann J."/>
            <person name="Muesken M."/>
            <person name="Overmann J."/>
            <person name="Frunzke J."/>
        </authorList>
    </citation>
    <scope>NUCLEOTIDE SEQUENCE</scope>
</reference>